<name>A0ACC0GRP9_9ERIC</name>
<reference evidence="1 2" key="1">
    <citation type="journal article" date="2022" name="Plant J.">
        <title>Chromosome-level genome of Camellia lanceoleosa provides a valuable resource for understanding genome evolution and self-incompatibility.</title>
        <authorList>
            <person name="Gong W."/>
            <person name="Xiao S."/>
            <person name="Wang L."/>
            <person name="Liao Z."/>
            <person name="Chang Y."/>
            <person name="Mo W."/>
            <person name="Hu G."/>
            <person name="Li W."/>
            <person name="Zhao G."/>
            <person name="Zhu H."/>
            <person name="Hu X."/>
            <person name="Ji K."/>
            <person name="Xiang X."/>
            <person name="Song Q."/>
            <person name="Yuan D."/>
            <person name="Jin S."/>
            <person name="Zhang L."/>
        </authorList>
    </citation>
    <scope>NUCLEOTIDE SEQUENCE [LARGE SCALE GENOMIC DNA]</scope>
    <source>
        <strain evidence="1">SQ_2022a</strain>
    </source>
</reference>
<dbReference type="EMBL" id="CM045766">
    <property type="protein sequence ID" value="KAI8002186.1"/>
    <property type="molecule type" value="Genomic_DNA"/>
</dbReference>
<organism evidence="1 2">
    <name type="scientific">Camellia lanceoleosa</name>
    <dbReference type="NCBI Taxonomy" id="1840588"/>
    <lineage>
        <taxon>Eukaryota</taxon>
        <taxon>Viridiplantae</taxon>
        <taxon>Streptophyta</taxon>
        <taxon>Embryophyta</taxon>
        <taxon>Tracheophyta</taxon>
        <taxon>Spermatophyta</taxon>
        <taxon>Magnoliopsida</taxon>
        <taxon>eudicotyledons</taxon>
        <taxon>Gunneridae</taxon>
        <taxon>Pentapetalae</taxon>
        <taxon>asterids</taxon>
        <taxon>Ericales</taxon>
        <taxon>Theaceae</taxon>
        <taxon>Camellia</taxon>
    </lineage>
</organism>
<sequence length="209" mass="23430">MFKKTVTPQQIYIRMTSREVLNRRVSHTKYKTVSSSYKKKKSSIIPSLPEQVILCILVWLPIDILYNSMSFPFPNEVLVTCDGLVLLSDERDKTIHVTNPLTKQSIPVPSLNSLLYGCCYSFAHVQSTGEYKVVCSYSFTNKFTVLNCAIPTLVAWVNNGAVVVFVVKPGPYVAYNVEIGKTFAFGSYRDEGLNLWCDNAYGLVSLTSS</sequence>
<keyword evidence="2" id="KW-1185">Reference proteome</keyword>
<dbReference type="Proteomes" id="UP001060215">
    <property type="component" value="Chromosome 9"/>
</dbReference>
<accession>A0ACC0GRP9</accession>
<proteinExistence type="predicted"/>
<evidence type="ECO:0000313" key="1">
    <source>
        <dbReference type="EMBL" id="KAI8002186.1"/>
    </source>
</evidence>
<protein>
    <submittedName>
        <fullName evidence="1">Uncharacterized protein</fullName>
    </submittedName>
</protein>
<comment type="caution">
    <text evidence="1">The sequence shown here is derived from an EMBL/GenBank/DDBJ whole genome shotgun (WGS) entry which is preliminary data.</text>
</comment>
<gene>
    <name evidence="1" type="ORF">LOK49_LG08G01881</name>
</gene>
<evidence type="ECO:0000313" key="2">
    <source>
        <dbReference type="Proteomes" id="UP001060215"/>
    </source>
</evidence>